<reference evidence="5" key="1">
    <citation type="submission" date="2014-05" db="EMBL/GenBank/DDBJ databases">
        <title>The transcriptome of the halophilic microalga Tetraselmis sp. GSL018 isolated from the Great Salt Lake, Utah.</title>
        <authorList>
            <person name="Jinkerson R.E."/>
            <person name="D'Adamo S."/>
            <person name="Posewitz M.C."/>
        </authorList>
    </citation>
    <scope>NUCLEOTIDE SEQUENCE</scope>
    <source>
        <strain evidence="5">GSL018</strain>
    </source>
</reference>
<feature type="domain" description="EF-hand" evidence="4">
    <location>
        <begin position="169"/>
        <end position="204"/>
    </location>
</feature>
<evidence type="ECO:0000256" key="3">
    <source>
        <dbReference type="ARBA" id="ARBA00022837"/>
    </source>
</evidence>
<dbReference type="SMART" id="SM00054">
    <property type="entry name" value="EFh"/>
    <property type="match status" value="4"/>
</dbReference>
<protein>
    <submittedName>
        <fullName evidence="5">Flagellar associated protein</fullName>
    </submittedName>
</protein>
<dbReference type="PROSITE" id="PS00018">
    <property type="entry name" value="EF_HAND_1"/>
    <property type="match status" value="4"/>
</dbReference>
<keyword evidence="5" id="KW-0969">Cilium</keyword>
<feature type="domain" description="EF-hand" evidence="4">
    <location>
        <begin position="74"/>
        <end position="109"/>
    </location>
</feature>
<organism evidence="5">
    <name type="scientific">Tetraselmis sp. GSL018</name>
    <dbReference type="NCBI Taxonomy" id="582737"/>
    <lineage>
        <taxon>Eukaryota</taxon>
        <taxon>Viridiplantae</taxon>
        <taxon>Chlorophyta</taxon>
        <taxon>core chlorophytes</taxon>
        <taxon>Chlorodendrophyceae</taxon>
        <taxon>Chlorodendrales</taxon>
        <taxon>Chlorodendraceae</taxon>
        <taxon>Tetraselmis</taxon>
    </lineage>
</organism>
<keyword evidence="5" id="KW-0282">Flagellum</keyword>
<dbReference type="PANTHER" id="PTHR23050">
    <property type="entry name" value="CALCIUM BINDING PROTEIN"/>
    <property type="match status" value="1"/>
</dbReference>
<dbReference type="GO" id="GO:0005930">
    <property type="term" value="C:axoneme"/>
    <property type="evidence" value="ECO:0007669"/>
    <property type="project" value="UniProtKB-SubCell"/>
</dbReference>
<proteinExistence type="predicted"/>
<dbReference type="SUPFAM" id="SSF47473">
    <property type="entry name" value="EF-hand"/>
    <property type="match status" value="1"/>
</dbReference>
<evidence type="ECO:0000256" key="2">
    <source>
        <dbReference type="ARBA" id="ARBA00022737"/>
    </source>
</evidence>
<name>A0A061S8V4_9CHLO</name>
<dbReference type="GO" id="GO:0005509">
    <property type="term" value="F:calcium ion binding"/>
    <property type="evidence" value="ECO:0007669"/>
    <property type="project" value="InterPro"/>
</dbReference>
<evidence type="ECO:0000259" key="4">
    <source>
        <dbReference type="PROSITE" id="PS50222"/>
    </source>
</evidence>
<dbReference type="SUPFAM" id="SSF52047">
    <property type="entry name" value="RNI-like"/>
    <property type="match status" value="1"/>
</dbReference>
<dbReference type="InterPro" id="IPR002048">
    <property type="entry name" value="EF_hand_dom"/>
</dbReference>
<gene>
    <name evidence="5" type="ORF">TSPGSL018_9779</name>
</gene>
<evidence type="ECO:0000256" key="1">
    <source>
        <dbReference type="ARBA" id="ARBA00004430"/>
    </source>
</evidence>
<keyword evidence="5" id="KW-0966">Cell projection</keyword>
<evidence type="ECO:0000313" key="5">
    <source>
        <dbReference type="EMBL" id="JAC80658.1"/>
    </source>
</evidence>
<dbReference type="Gene3D" id="3.80.10.10">
    <property type="entry name" value="Ribonuclease Inhibitor"/>
    <property type="match status" value="1"/>
</dbReference>
<keyword evidence="3" id="KW-0106">Calcium</keyword>
<dbReference type="EMBL" id="GBEZ01004570">
    <property type="protein sequence ID" value="JAC80658.1"/>
    <property type="molecule type" value="Transcribed_RNA"/>
</dbReference>
<dbReference type="Pfam" id="PF13499">
    <property type="entry name" value="EF-hand_7"/>
    <property type="match status" value="2"/>
</dbReference>
<dbReference type="InterPro" id="IPR018247">
    <property type="entry name" value="EF_Hand_1_Ca_BS"/>
</dbReference>
<dbReference type="InterPro" id="IPR050145">
    <property type="entry name" value="Centrin_CML-like"/>
</dbReference>
<feature type="domain" description="EF-hand" evidence="4">
    <location>
        <begin position="205"/>
        <end position="240"/>
    </location>
</feature>
<dbReference type="InterPro" id="IPR032675">
    <property type="entry name" value="LRR_dom_sf"/>
</dbReference>
<sequence>MTVDSEQVHEPEARFIRAQLKPRGYDYPPGNILCRYFEACVELKVTANSYVSSELLLRARSLWPLPYHKIVGKTRDEKCDVMFDHLDANQSGDLTVAELMASSEFIDPRIRLDQASHMFHFLDRDQDGTVSREEFREAMQFVFEGLSEEEVDQSVMEVLAYRHSLEHVDARGKFLALFSQLDRDGSGSLDIHEIRMVSLSVQSVGDWSSARKQLEEFDSDGDGQISAEEFVSGMMKLTEDLPPLELIRRLNAIMDRKHYFYDFSRAYVGDLGVLPLLRALEADDEVSGLNLSSCGIRNKGCQAVAEFVASRPQVTRLFLANNPISGHGALALEDMLRRNRSVTELDLRGTFVAQPYSWTHRGRGPPPFPDLGALEGLVEGNRAAAPERPADLRALLGALREELKAGFYAAAGGDGELGQEGLEAWLDGLRRGEGELQLPPRLLAAMSPGRMLQLAGKPSLAFPDFIAAIKREDTVSKVAWLLKSKRQELKVLFYSLAGRSGRLELSRMLGRLDSALREHDWGLTGEEAAEVLTPQLFLQSDFVLSDDAGSLTWPEFINPILALASETAA</sequence>
<keyword evidence="2" id="KW-0677">Repeat</keyword>
<dbReference type="PROSITE" id="PS50222">
    <property type="entry name" value="EF_HAND_2"/>
    <property type="match status" value="4"/>
</dbReference>
<comment type="subcellular location">
    <subcellularLocation>
        <location evidence="1">Cytoplasm</location>
        <location evidence="1">Cytoskeleton</location>
        <location evidence="1">Cilium axoneme</location>
    </subcellularLocation>
</comment>
<dbReference type="Gene3D" id="1.10.238.10">
    <property type="entry name" value="EF-hand"/>
    <property type="match status" value="2"/>
</dbReference>
<dbReference type="InterPro" id="IPR011992">
    <property type="entry name" value="EF-hand-dom_pair"/>
</dbReference>
<accession>A0A061S8V4</accession>
<dbReference type="AlphaFoldDB" id="A0A061S8V4"/>
<feature type="domain" description="EF-hand" evidence="4">
    <location>
        <begin position="110"/>
        <end position="145"/>
    </location>
</feature>